<dbReference type="Proteomes" id="UP000887565">
    <property type="component" value="Unplaced"/>
</dbReference>
<protein>
    <submittedName>
        <fullName evidence="3">Uncharacterized protein</fullName>
    </submittedName>
</protein>
<evidence type="ECO:0000256" key="1">
    <source>
        <dbReference type="SAM" id="Phobius"/>
    </source>
</evidence>
<evidence type="ECO:0000313" key="3">
    <source>
        <dbReference type="WBParaSite" id="nRc.2.0.1.t02551-RA"/>
    </source>
</evidence>
<evidence type="ECO:0000313" key="2">
    <source>
        <dbReference type="Proteomes" id="UP000887565"/>
    </source>
</evidence>
<feature type="transmembrane region" description="Helical" evidence="1">
    <location>
        <begin position="22"/>
        <end position="39"/>
    </location>
</feature>
<name>A0A915HLZ3_ROMCU</name>
<proteinExistence type="predicted"/>
<reference evidence="3" key="1">
    <citation type="submission" date="2022-11" db="UniProtKB">
        <authorList>
            <consortium name="WormBaseParasite"/>
        </authorList>
    </citation>
    <scope>IDENTIFICATION</scope>
</reference>
<sequence>MWEFCFSYTSIRHSAVMKRTKVRLFVIGMILGFIFICFYQERTIWKLRLLIFDEKDEYLNFLISGGDYTAWDAEMARLWALKSPESPFHEWPKIILAEKSWTERKDEITHNSRSMKEGAAGNVGCKLSEHLKLHGPEIDHFFHPVEPLVCKTSQLDWIYMKESKIFLNDDSFWRMNGARPTTPTTASNASSLV</sequence>
<keyword evidence="1" id="KW-0812">Transmembrane</keyword>
<dbReference type="WBParaSite" id="nRc.2.0.1.t02551-RA">
    <property type="protein sequence ID" value="nRc.2.0.1.t02551-RA"/>
    <property type="gene ID" value="nRc.2.0.1.g02551"/>
</dbReference>
<keyword evidence="1" id="KW-1133">Transmembrane helix</keyword>
<dbReference type="AlphaFoldDB" id="A0A915HLZ3"/>
<organism evidence="2 3">
    <name type="scientific">Romanomermis culicivorax</name>
    <name type="common">Nematode worm</name>
    <dbReference type="NCBI Taxonomy" id="13658"/>
    <lineage>
        <taxon>Eukaryota</taxon>
        <taxon>Metazoa</taxon>
        <taxon>Ecdysozoa</taxon>
        <taxon>Nematoda</taxon>
        <taxon>Enoplea</taxon>
        <taxon>Dorylaimia</taxon>
        <taxon>Mermithida</taxon>
        <taxon>Mermithoidea</taxon>
        <taxon>Mermithidae</taxon>
        <taxon>Romanomermis</taxon>
    </lineage>
</organism>
<accession>A0A915HLZ3</accession>
<keyword evidence="2" id="KW-1185">Reference proteome</keyword>
<keyword evidence="1" id="KW-0472">Membrane</keyword>